<evidence type="ECO:0000256" key="10">
    <source>
        <dbReference type="SAM" id="MobiDB-lite"/>
    </source>
</evidence>
<evidence type="ECO:0000259" key="13">
    <source>
        <dbReference type="Pfam" id="PF08345"/>
    </source>
</evidence>
<comment type="subcellular location">
    <subcellularLocation>
        <location evidence="1 9">Bacterial flagellum basal body</location>
    </subcellularLocation>
    <subcellularLocation>
        <location evidence="2">Cell membrane</location>
        <topology evidence="2">Multi-pass membrane protein</topology>
    </subcellularLocation>
</comment>
<dbReference type="OrthoDB" id="9807026at2"/>
<evidence type="ECO:0000256" key="1">
    <source>
        <dbReference type="ARBA" id="ARBA00004117"/>
    </source>
</evidence>
<dbReference type="PRINTS" id="PR01009">
    <property type="entry name" value="FLGMRINGFLIF"/>
</dbReference>
<dbReference type="PANTHER" id="PTHR30046:SF0">
    <property type="entry name" value="FLAGELLAR M-RING PROTEIN"/>
    <property type="match status" value="1"/>
</dbReference>
<feature type="region of interest" description="Disordered" evidence="10">
    <location>
        <begin position="278"/>
        <end position="332"/>
    </location>
</feature>
<protein>
    <recommendedName>
        <fullName evidence="9">Flagellar M-ring protein</fullName>
    </recommendedName>
</protein>
<proteinExistence type="inferred from homology"/>
<keyword evidence="14" id="KW-0969">Cilium</keyword>
<dbReference type="Pfam" id="PF08345">
    <property type="entry name" value="YscJ_FliF_C"/>
    <property type="match status" value="1"/>
</dbReference>
<dbReference type="InterPro" id="IPR043427">
    <property type="entry name" value="YscJ/FliF"/>
</dbReference>
<dbReference type="AlphaFoldDB" id="A0A1L3GN01"/>
<name>A0A1L3GN01_9BACT</name>
<evidence type="ECO:0000313" key="14">
    <source>
        <dbReference type="EMBL" id="APG27316.1"/>
    </source>
</evidence>
<feature type="transmembrane region" description="Helical" evidence="11">
    <location>
        <begin position="21"/>
        <end position="40"/>
    </location>
</feature>
<keyword evidence="15" id="KW-1185">Reference proteome</keyword>
<dbReference type="NCBIfam" id="TIGR00206">
    <property type="entry name" value="fliF"/>
    <property type="match status" value="1"/>
</dbReference>
<keyword evidence="14" id="KW-0966">Cell projection</keyword>
<feature type="domain" description="Flagellar M-ring N-terminal" evidence="12">
    <location>
        <begin position="45"/>
        <end position="217"/>
    </location>
</feature>
<sequence>MAEETKPNLIETIKQWPRSRQISLGVVTVLCLVFFSVLVMQARHVDYQLLFGNLPTSDASAVITRLKDQKISYRLENGGTAIYIPANKVYEVRLELAGAGLPQGAGVGFEIFDKQSFGMTDFAQKINYQRALQGELSRTIASLAPVEGARVHLALAAKRLFREQQEKTTASVIVKLVPGRKLNDGQIQGIVNLVSGSVEGLHAGQVSVIDANGRVLSKSPQAETDSPLSPGLQQYQQSLEKRLENRAQSLLDRALGVGNSLVQITASLDFSQREHLEEAYDPNGSAVRSEQATTEKSGNSTNGGVPGVQSNLNESAGIQGFNSSNRSEETTNYEVSKTVSKIVESVGSIKTLSVAVLVADRQLPATEGSEATYEPRPAEELTSIEQMVRSALGLNNERGDQIVVISRPFENDFYDSTAPETTPGADIYSYVPMVKYGLLTVAALLLYFLLIRPLVKTLKGEEKMVEHYKTVEQLESELSGRPLQLEGPNAEAVKLREEVMNSENISAQVIKTWLKEG</sequence>
<dbReference type="InterPro" id="IPR006182">
    <property type="entry name" value="FliF_N_dom"/>
</dbReference>
<dbReference type="PIRSF" id="PIRSF004862">
    <property type="entry name" value="FliF"/>
    <property type="match status" value="1"/>
</dbReference>
<dbReference type="STRING" id="1842532.A7E78_05335"/>
<feature type="compositionally biased region" description="Polar residues" evidence="10">
    <location>
        <begin position="286"/>
        <end position="332"/>
    </location>
</feature>
<dbReference type="InterPro" id="IPR000067">
    <property type="entry name" value="FlgMring_FliF"/>
</dbReference>
<comment type="similarity">
    <text evidence="3 9">Belongs to the FliF family.</text>
</comment>
<keyword evidence="6 11" id="KW-1133">Transmembrane helix</keyword>
<dbReference type="GO" id="GO:0009431">
    <property type="term" value="C:bacterial-type flagellum basal body, MS ring"/>
    <property type="evidence" value="ECO:0007669"/>
    <property type="project" value="InterPro"/>
</dbReference>
<evidence type="ECO:0000256" key="9">
    <source>
        <dbReference type="PIRNR" id="PIRNR004862"/>
    </source>
</evidence>
<keyword evidence="4" id="KW-1003">Cell membrane</keyword>
<evidence type="ECO:0000256" key="8">
    <source>
        <dbReference type="ARBA" id="ARBA00023143"/>
    </source>
</evidence>
<evidence type="ECO:0000256" key="6">
    <source>
        <dbReference type="ARBA" id="ARBA00022989"/>
    </source>
</evidence>
<dbReference type="EMBL" id="CP015519">
    <property type="protein sequence ID" value="APG27316.1"/>
    <property type="molecule type" value="Genomic_DNA"/>
</dbReference>
<feature type="transmembrane region" description="Helical" evidence="11">
    <location>
        <begin position="436"/>
        <end position="455"/>
    </location>
</feature>
<dbReference type="Proteomes" id="UP000182517">
    <property type="component" value="Chromosome"/>
</dbReference>
<evidence type="ECO:0000259" key="12">
    <source>
        <dbReference type="Pfam" id="PF01514"/>
    </source>
</evidence>
<dbReference type="GO" id="GO:0005886">
    <property type="term" value="C:plasma membrane"/>
    <property type="evidence" value="ECO:0007669"/>
    <property type="project" value="UniProtKB-SubCell"/>
</dbReference>
<keyword evidence="8 9" id="KW-0975">Bacterial flagellum</keyword>
<keyword evidence="7 11" id="KW-0472">Membrane</keyword>
<dbReference type="InterPro" id="IPR045851">
    <property type="entry name" value="AMP-bd_C_sf"/>
</dbReference>
<dbReference type="InterPro" id="IPR013556">
    <property type="entry name" value="Flag_M-ring_C"/>
</dbReference>
<evidence type="ECO:0000256" key="7">
    <source>
        <dbReference type="ARBA" id="ARBA00023136"/>
    </source>
</evidence>
<evidence type="ECO:0000256" key="5">
    <source>
        <dbReference type="ARBA" id="ARBA00022692"/>
    </source>
</evidence>
<evidence type="ECO:0000256" key="3">
    <source>
        <dbReference type="ARBA" id="ARBA00007971"/>
    </source>
</evidence>
<keyword evidence="5 11" id="KW-0812">Transmembrane</keyword>
<organism evidence="14 15">
    <name type="scientific">Syntrophotalea acetylenivorans</name>
    <dbReference type="NCBI Taxonomy" id="1842532"/>
    <lineage>
        <taxon>Bacteria</taxon>
        <taxon>Pseudomonadati</taxon>
        <taxon>Thermodesulfobacteriota</taxon>
        <taxon>Desulfuromonadia</taxon>
        <taxon>Desulfuromonadales</taxon>
        <taxon>Syntrophotaleaceae</taxon>
        <taxon>Syntrophotalea</taxon>
    </lineage>
</organism>
<gene>
    <name evidence="14" type="ORF">A7E78_05335</name>
</gene>
<evidence type="ECO:0000256" key="4">
    <source>
        <dbReference type="ARBA" id="ARBA00022475"/>
    </source>
</evidence>
<dbReference type="Pfam" id="PF01514">
    <property type="entry name" value="YscJ_FliF"/>
    <property type="match status" value="1"/>
</dbReference>
<evidence type="ECO:0000256" key="11">
    <source>
        <dbReference type="SAM" id="Phobius"/>
    </source>
</evidence>
<accession>A0A1L3GN01</accession>
<feature type="domain" description="Flagellar M-ring C-terminal" evidence="13">
    <location>
        <begin position="251"/>
        <end position="409"/>
    </location>
</feature>
<evidence type="ECO:0000313" key="15">
    <source>
        <dbReference type="Proteomes" id="UP000182517"/>
    </source>
</evidence>
<dbReference type="KEGG" id="pef:A7E78_05335"/>
<dbReference type="GO" id="GO:0071973">
    <property type="term" value="P:bacterial-type flagellum-dependent cell motility"/>
    <property type="evidence" value="ECO:0007669"/>
    <property type="project" value="InterPro"/>
</dbReference>
<reference evidence="14 15" key="1">
    <citation type="journal article" date="2017" name="Genome Announc.">
        <title>Complete Genome Sequences of Two Acetylene-Fermenting Pelobacter acetylenicus Strains.</title>
        <authorList>
            <person name="Sutton J.M."/>
            <person name="Baesman S.M."/>
            <person name="Fierst J.L."/>
            <person name="Poret-Peterson A.T."/>
            <person name="Oremland R.S."/>
            <person name="Dunlap D.S."/>
            <person name="Akob D.M."/>
        </authorList>
    </citation>
    <scope>NUCLEOTIDE SEQUENCE [LARGE SCALE GENOMIC DNA]</scope>
    <source>
        <strain evidence="14 15">SFB93</strain>
    </source>
</reference>
<dbReference type="GO" id="GO:0003774">
    <property type="term" value="F:cytoskeletal motor activity"/>
    <property type="evidence" value="ECO:0007669"/>
    <property type="project" value="InterPro"/>
</dbReference>
<dbReference type="PANTHER" id="PTHR30046">
    <property type="entry name" value="FLAGELLAR M-RING PROTEIN"/>
    <property type="match status" value="1"/>
</dbReference>
<keyword evidence="14" id="KW-0282">Flagellum</keyword>
<comment type="function">
    <text evidence="9">The M ring may be actively involved in energy transduction.</text>
</comment>
<dbReference type="Gene3D" id="3.30.300.30">
    <property type="match status" value="1"/>
</dbReference>
<evidence type="ECO:0000256" key="2">
    <source>
        <dbReference type="ARBA" id="ARBA00004651"/>
    </source>
</evidence>
<dbReference type="RefSeq" id="WP_072283280.1">
    <property type="nucleotide sequence ID" value="NZ_CP015519.1"/>
</dbReference>